<keyword evidence="3" id="KW-1185">Reference proteome</keyword>
<dbReference type="InterPro" id="IPR018870">
    <property type="entry name" value="Tti2"/>
</dbReference>
<dbReference type="GO" id="GO:0005634">
    <property type="term" value="C:nucleus"/>
    <property type="evidence" value="ECO:0007669"/>
    <property type="project" value="TreeGrafter"/>
</dbReference>
<organism evidence="2 3">
    <name type="scientific">Colletotrichum musicola</name>
    <dbReference type="NCBI Taxonomy" id="2175873"/>
    <lineage>
        <taxon>Eukaryota</taxon>
        <taxon>Fungi</taxon>
        <taxon>Dikarya</taxon>
        <taxon>Ascomycota</taxon>
        <taxon>Pezizomycotina</taxon>
        <taxon>Sordariomycetes</taxon>
        <taxon>Hypocreomycetidae</taxon>
        <taxon>Glomerellales</taxon>
        <taxon>Glomerellaceae</taxon>
        <taxon>Colletotrichum</taxon>
        <taxon>Colletotrichum orchidearum species complex</taxon>
    </lineage>
</organism>
<dbReference type="OrthoDB" id="6417021at2759"/>
<dbReference type="AlphaFoldDB" id="A0A8H6IR78"/>
<evidence type="ECO:0000256" key="1">
    <source>
        <dbReference type="ARBA" id="ARBA00034736"/>
    </source>
</evidence>
<dbReference type="PANTHER" id="PTHR32226">
    <property type="entry name" value="TELO2-INTERACTING PROTEIN 2"/>
    <property type="match status" value="1"/>
</dbReference>
<dbReference type="Proteomes" id="UP000639643">
    <property type="component" value="Unassembled WGS sequence"/>
</dbReference>
<dbReference type="PANTHER" id="PTHR32226:SF2">
    <property type="entry name" value="TELO2-INTERACTING PROTEIN 2"/>
    <property type="match status" value="1"/>
</dbReference>
<dbReference type="Pfam" id="PF10521">
    <property type="entry name" value="Tti2"/>
    <property type="match status" value="1"/>
</dbReference>
<proteinExistence type="inferred from homology"/>
<dbReference type="EMBL" id="WIGM01001584">
    <property type="protein sequence ID" value="KAF6793715.1"/>
    <property type="molecule type" value="Genomic_DNA"/>
</dbReference>
<dbReference type="InterPro" id="IPR016024">
    <property type="entry name" value="ARM-type_fold"/>
</dbReference>
<accession>A0A8H6IR78</accession>
<evidence type="ECO:0000313" key="3">
    <source>
        <dbReference type="Proteomes" id="UP000639643"/>
    </source>
</evidence>
<comment type="caution">
    <text evidence="2">The sequence shown here is derived from an EMBL/GenBank/DDBJ whole genome shotgun (WGS) entry which is preliminary data.</text>
</comment>
<dbReference type="GO" id="GO:0110078">
    <property type="term" value="C:TTT Hsp90 cochaperone complex"/>
    <property type="evidence" value="ECO:0007669"/>
    <property type="project" value="InterPro"/>
</dbReference>
<evidence type="ECO:0000313" key="2">
    <source>
        <dbReference type="EMBL" id="KAF6793715.1"/>
    </source>
</evidence>
<sequence>MEVLSFCLKQSGRIERQPEDDEAVTKIVNQVAASLTRSSSEELSQETAPSVGALDILRILVCDFAAVIDDATLVIVTAYTDSHAAWSNEHMASNARAILDRALAQDRKRLFITSVVLDRYIRPVFSRESSSRITQTGRIAHYTNGTPHRGIQGGLAADTIRKPWKHERNHAVAVFTWAVGESNESLIGKHWPLFTPVLLALVEDTDSKFKAKGLKILNDFLSRCPASVLQDTGLGEIFEQLIFPLLLSLPRLTPENESLELLEPAYDAAIGLAAAQFPDDRSRHQKNRFLTRLLRQGPIAGHYHASEYPKIMEILSRQATLILQQLGTCAIPYLREMLPMLTAVLHDPFFASCPTCIEATSGALSAMLLNCWPVMSQPTHLAELLSAISVCWLNLGFEQGGVRENAASRKAVEAVADLVPLLTSIAASAEISLQGQLSSLCAAEPRLVDLFRGPRADKHGLSWRA</sequence>
<gene>
    <name evidence="2" type="ORF">CMUS01_16074</name>
</gene>
<comment type="similarity">
    <text evidence="1">Belongs to the TTI2 family.</text>
</comment>
<reference evidence="2" key="1">
    <citation type="journal article" date="2020" name="Phytopathology">
        <title>Genome Sequence Resources of Colletotrichum truncatum, C. plurivorum, C. musicola, and C. sojae: Four Species Pathogenic to Soybean (Glycine max).</title>
        <authorList>
            <person name="Rogerio F."/>
            <person name="Boufleur T.R."/>
            <person name="Ciampi-Guillardi M."/>
            <person name="Sukno S.A."/>
            <person name="Thon M.R."/>
            <person name="Massola Junior N.S."/>
            <person name="Baroncelli R."/>
        </authorList>
    </citation>
    <scope>NUCLEOTIDE SEQUENCE</scope>
    <source>
        <strain evidence="2">LFN0074</strain>
    </source>
</reference>
<protein>
    <submittedName>
        <fullName evidence="2">Poly polymerase protein</fullName>
    </submittedName>
</protein>
<dbReference type="SUPFAM" id="SSF48371">
    <property type="entry name" value="ARM repeat"/>
    <property type="match status" value="1"/>
</dbReference>
<dbReference type="GO" id="GO:0005829">
    <property type="term" value="C:cytosol"/>
    <property type="evidence" value="ECO:0007669"/>
    <property type="project" value="TreeGrafter"/>
</dbReference>
<name>A0A8H6IR78_9PEZI</name>